<evidence type="ECO:0000313" key="11">
    <source>
        <dbReference type="Proteomes" id="UP001519289"/>
    </source>
</evidence>
<dbReference type="PROSITE" id="PS51755">
    <property type="entry name" value="OMPR_PHOB"/>
    <property type="match status" value="1"/>
</dbReference>
<evidence type="ECO:0000313" key="10">
    <source>
        <dbReference type="EMBL" id="MBP2018599.1"/>
    </source>
</evidence>
<dbReference type="Pfam" id="PF00486">
    <property type="entry name" value="Trans_reg_C"/>
    <property type="match status" value="1"/>
</dbReference>
<dbReference type="CDD" id="cd17574">
    <property type="entry name" value="REC_OmpR"/>
    <property type="match status" value="1"/>
</dbReference>
<keyword evidence="2" id="KW-0805">Transcription regulation</keyword>
<dbReference type="InterPro" id="IPR016032">
    <property type="entry name" value="Sig_transdc_resp-reg_C-effctor"/>
</dbReference>
<dbReference type="SUPFAM" id="SSF52172">
    <property type="entry name" value="CheY-like"/>
    <property type="match status" value="1"/>
</dbReference>
<dbReference type="RefSeq" id="WP_209466727.1">
    <property type="nucleotide sequence ID" value="NZ_JAGGLG010000015.1"/>
</dbReference>
<dbReference type="CDD" id="cd00383">
    <property type="entry name" value="trans_reg_C"/>
    <property type="match status" value="1"/>
</dbReference>
<dbReference type="Proteomes" id="UP001519289">
    <property type="component" value="Unassembled WGS sequence"/>
</dbReference>
<protein>
    <recommendedName>
        <fullName evidence="1">Stage 0 sporulation protein A homolog</fullName>
    </recommendedName>
</protein>
<sequence>MAEPLILVVDDEQAIADLIEIHLLSEGYRVRKADNGADALRIVAEEQPDLVILDIMMPGMDGLEVCRAIRRERNVPILMLSAKSEDVDKILGLKTGADDYLTKPFNPLELMARVKAQLRRYLALNPASARRPDVIAVGGLQIDRESRTVTKDGREVALTPTEYDILLLLASNPGRVFSSEEIFERVWKERYFQANNTVMVHIRRLREKVEDDPSHPTLIRTVWGVGYKIEN</sequence>
<dbReference type="PANTHER" id="PTHR48111:SF10">
    <property type="entry name" value="STAGE 0 SPORULATION PROTEIN A HOMOLOG"/>
    <property type="match status" value="1"/>
</dbReference>
<reference evidence="10 11" key="1">
    <citation type="submission" date="2021-03" db="EMBL/GenBank/DDBJ databases">
        <title>Genomic Encyclopedia of Type Strains, Phase IV (KMG-IV): sequencing the most valuable type-strain genomes for metagenomic binning, comparative biology and taxonomic classification.</title>
        <authorList>
            <person name="Goeker M."/>
        </authorList>
    </citation>
    <scope>NUCLEOTIDE SEQUENCE [LARGE SCALE GENOMIC DNA]</scope>
    <source>
        <strain evidence="10 11">DSM 27138</strain>
    </source>
</reference>
<comment type="function">
    <text evidence="5">May play the central regulatory role in sporulation. It may be an element of the effector pathway responsible for the activation of sporulation genes in response to nutritional stress. Spo0A may act in concert with spo0H (a sigma factor) to control the expression of some genes that are critical to the sporulation process.</text>
</comment>
<evidence type="ECO:0000256" key="5">
    <source>
        <dbReference type="ARBA" id="ARBA00024867"/>
    </source>
</evidence>
<feature type="modified residue" description="4-aspartylphosphate" evidence="6">
    <location>
        <position position="54"/>
    </location>
</feature>
<evidence type="ECO:0000256" key="3">
    <source>
        <dbReference type="ARBA" id="ARBA00023125"/>
    </source>
</evidence>
<organism evidence="10 11">
    <name type="scientific">Symbiobacterium terraclitae</name>
    <dbReference type="NCBI Taxonomy" id="557451"/>
    <lineage>
        <taxon>Bacteria</taxon>
        <taxon>Bacillati</taxon>
        <taxon>Bacillota</taxon>
        <taxon>Clostridia</taxon>
        <taxon>Eubacteriales</taxon>
        <taxon>Symbiobacteriaceae</taxon>
        <taxon>Symbiobacterium</taxon>
    </lineage>
</organism>
<gene>
    <name evidence="10" type="ORF">J2Z79_002014</name>
</gene>
<dbReference type="Gene3D" id="6.10.250.690">
    <property type="match status" value="1"/>
</dbReference>
<evidence type="ECO:0000256" key="2">
    <source>
        <dbReference type="ARBA" id="ARBA00023015"/>
    </source>
</evidence>
<dbReference type="PANTHER" id="PTHR48111">
    <property type="entry name" value="REGULATOR OF RPOS"/>
    <property type="match status" value="1"/>
</dbReference>
<dbReference type="PROSITE" id="PS50110">
    <property type="entry name" value="RESPONSE_REGULATORY"/>
    <property type="match status" value="1"/>
</dbReference>
<evidence type="ECO:0000256" key="7">
    <source>
        <dbReference type="PROSITE-ProRule" id="PRU01091"/>
    </source>
</evidence>
<dbReference type="Gene3D" id="3.40.50.2300">
    <property type="match status" value="1"/>
</dbReference>
<dbReference type="InterPro" id="IPR011006">
    <property type="entry name" value="CheY-like_superfamily"/>
</dbReference>
<name>A0ABS4JSS5_9FIRM</name>
<evidence type="ECO:0000259" key="8">
    <source>
        <dbReference type="PROSITE" id="PS50110"/>
    </source>
</evidence>
<dbReference type="GO" id="GO:0003677">
    <property type="term" value="F:DNA binding"/>
    <property type="evidence" value="ECO:0007669"/>
    <property type="project" value="UniProtKB-KW"/>
</dbReference>
<dbReference type="Pfam" id="PF00072">
    <property type="entry name" value="Response_reg"/>
    <property type="match status" value="1"/>
</dbReference>
<dbReference type="InterPro" id="IPR039420">
    <property type="entry name" value="WalR-like"/>
</dbReference>
<evidence type="ECO:0000256" key="4">
    <source>
        <dbReference type="ARBA" id="ARBA00023163"/>
    </source>
</evidence>
<evidence type="ECO:0000259" key="9">
    <source>
        <dbReference type="PROSITE" id="PS51755"/>
    </source>
</evidence>
<dbReference type="SMART" id="SM00448">
    <property type="entry name" value="REC"/>
    <property type="match status" value="1"/>
</dbReference>
<keyword evidence="6" id="KW-0597">Phosphoprotein</keyword>
<dbReference type="SUPFAM" id="SSF46894">
    <property type="entry name" value="C-terminal effector domain of the bipartite response regulators"/>
    <property type="match status" value="1"/>
</dbReference>
<accession>A0ABS4JSS5</accession>
<dbReference type="InterPro" id="IPR001789">
    <property type="entry name" value="Sig_transdc_resp-reg_receiver"/>
</dbReference>
<keyword evidence="11" id="KW-1185">Reference proteome</keyword>
<dbReference type="InterPro" id="IPR001867">
    <property type="entry name" value="OmpR/PhoB-type_DNA-bd"/>
</dbReference>
<feature type="DNA-binding region" description="OmpR/PhoB-type" evidence="7">
    <location>
        <begin position="132"/>
        <end position="231"/>
    </location>
</feature>
<comment type="caution">
    <text evidence="10">The sequence shown here is derived from an EMBL/GenBank/DDBJ whole genome shotgun (WGS) entry which is preliminary data.</text>
</comment>
<dbReference type="Gene3D" id="1.10.10.10">
    <property type="entry name" value="Winged helix-like DNA-binding domain superfamily/Winged helix DNA-binding domain"/>
    <property type="match status" value="1"/>
</dbReference>
<proteinExistence type="predicted"/>
<evidence type="ECO:0000256" key="6">
    <source>
        <dbReference type="PROSITE-ProRule" id="PRU00169"/>
    </source>
</evidence>
<feature type="domain" description="Response regulatory" evidence="8">
    <location>
        <begin position="5"/>
        <end position="118"/>
    </location>
</feature>
<dbReference type="InterPro" id="IPR036388">
    <property type="entry name" value="WH-like_DNA-bd_sf"/>
</dbReference>
<keyword evidence="3 7" id="KW-0238">DNA-binding</keyword>
<dbReference type="SMART" id="SM00862">
    <property type="entry name" value="Trans_reg_C"/>
    <property type="match status" value="1"/>
</dbReference>
<dbReference type="EMBL" id="JAGGLG010000015">
    <property type="protein sequence ID" value="MBP2018599.1"/>
    <property type="molecule type" value="Genomic_DNA"/>
</dbReference>
<keyword evidence="4" id="KW-0804">Transcription</keyword>
<feature type="domain" description="OmpR/PhoB-type" evidence="9">
    <location>
        <begin position="132"/>
        <end position="231"/>
    </location>
</feature>
<evidence type="ECO:0000256" key="1">
    <source>
        <dbReference type="ARBA" id="ARBA00018672"/>
    </source>
</evidence>